<evidence type="ECO:0000259" key="9">
    <source>
        <dbReference type="PROSITE" id="PS50102"/>
    </source>
</evidence>
<dbReference type="GO" id="GO:0003729">
    <property type="term" value="F:mRNA binding"/>
    <property type="evidence" value="ECO:0007669"/>
    <property type="project" value="TreeGrafter"/>
</dbReference>
<dbReference type="GO" id="GO:0005685">
    <property type="term" value="C:U1 snRNP"/>
    <property type="evidence" value="ECO:0007669"/>
    <property type="project" value="EnsemblFungi"/>
</dbReference>
<dbReference type="InterPro" id="IPR000504">
    <property type="entry name" value="RRM_dom"/>
</dbReference>
<evidence type="ECO:0000256" key="8">
    <source>
        <dbReference type="SAM" id="MobiDB-lite"/>
    </source>
</evidence>
<evidence type="ECO:0000256" key="6">
    <source>
        <dbReference type="ARBA" id="ARBA00023274"/>
    </source>
</evidence>
<feature type="region of interest" description="Disordered" evidence="8">
    <location>
        <begin position="196"/>
        <end position="315"/>
    </location>
</feature>
<feature type="compositionally biased region" description="Basic and acidic residues" evidence="8">
    <location>
        <begin position="306"/>
        <end position="315"/>
    </location>
</feature>
<dbReference type="FunFam" id="3.30.70.330:FF:001585">
    <property type="entry name" value="U1 small nuclear ribonucleoprotein 70 kDa"/>
    <property type="match status" value="1"/>
</dbReference>
<proteinExistence type="predicted"/>
<evidence type="ECO:0000256" key="3">
    <source>
        <dbReference type="ARBA" id="ARBA00016996"/>
    </source>
</evidence>
<dbReference type="SUPFAM" id="SSF54928">
    <property type="entry name" value="RNA-binding domain, RBD"/>
    <property type="match status" value="1"/>
</dbReference>
<dbReference type="SMART" id="SM00360">
    <property type="entry name" value="RRM"/>
    <property type="match status" value="1"/>
</dbReference>
<sequence>MDRRQGNIDVNGRVGTAALPPHLLRLFAPRPPLPYTKPLDKDPGVKGEPHMTSVSQYLDMMKDHDKDYVPTLSIAERKKQKFQDRKEKSDETIRAGLEKWDPNNDELVVGDPYKTLHISRLSYNCTEKDLRREFSMYGQIENIRVVKDKDDKPRGYAFIEFEREKDMKAAYKDADGIKILGRRILVDVERGRTVKGWKPKRLGGGLGSTRVGAPNENQSSSGRDSGRSRERSRGDRDRDGRGSSSRYGGDRDRSGPSSNGRRHDGYGGGSRGGYSDRPYERDSKRRKSRSRSRSPVSSSRGYGEYSRGRRDSRDH</sequence>
<dbReference type="GO" id="GO:0071011">
    <property type="term" value="C:precatalytic spliceosome"/>
    <property type="evidence" value="ECO:0007669"/>
    <property type="project" value="TreeGrafter"/>
</dbReference>
<evidence type="ECO:0000256" key="4">
    <source>
        <dbReference type="ARBA" id="ARBA00022884"/>
    </source>
</evidence>
<organism evidence="10 11">
    <name type="scientific">Podila verticillata NRRL 6337</name>
    <dbReference type="NCBI Taxonomy" id="1069443"/>
    <lineage>
        <taxon>Eukaryota</taxon>
        <taxon>Fungi</taxon>
        <taxon>Fungi incertae sedis</taxon>
        <taxon>Mucoromycota</taxon>
        <taxon>Mortierellomycotina</taxon>
        <taxon>Mortierellomycetes</taxon>
        <taxon>Mortierellales</taxon>
        <taxon>Mortierellaceae</taxon>
        <taxon>Podila</taxon>
    </lineage>
</organism>
<dbReference type="AlphaFoldDB" id="A0A086TLY0"/>
<feature type="region of interest" description="Disordered" evidence="8">
    <location>
        <begin position="29"/>
        <end position="50"/>
    </location>
</feature>
<dbReference type="EMBL" id="KN042429">
    <property type="protein sequence ID" value="KFH62957.1"/>
    <property type="molecule type" value="Genomic_DNA"/>
</dbReference>
<dbReference type="GO" id="GO:0030619">
    <property type="term" value="F:U1 snRNA binding"/>
    <property type="evidence" value="ECO:0007669"/>
    <property type="project" value="InterPro"/>
</dbReference>
<evidence type="ECO:0000256" key="7">
    <source>
        <dbReference type="PROSITE-ProRule" id="PRU00176"/>
    </source>
</evidence>
<dbReference type="Gene3D" id="3.30.70.330">
    <property type="match status" value="1"/>
</dbReference>
<reference evidence="10 11" key="1">
    <citation type="submission" date="2011-02" db="EMBL/GenBank/DDBJ databases">
        <title>The Genome Sequence of Mortierella verticillata NRRL 6337.</title>
        <authorList>
            <consortium name="The Broad Institute Genome Sequencing Platform"/>
            <person name="Russ C."/>
            <person name="Cuomo C."/>
            <person name="Burger G."/>
            <person name="Gray M.W."/>
            <person name="Holland P.W.H."/>
            <person name="King N."/>
            <person name="Lang F.B.F."/>
            <person name="Roger A.J."/>
            <person name="Ruiz-Trillo I."/>
            <person name="Young S.K."/>
            <person name="Zeng Q."/>
            <person name="Gargeya S."/>
            <person name="Alvarado L."/>
            <person name="Berlin A."/>
            <person name="Chapman S.B."/>
            <person name="Chen Z."/>
            <person name="Freedman E."/>
            <person name="Gellesch M."/>
            <person name="Goldberg J."/>
            <person name="Griggs A."/>
            <person name="Gujja S."/>
            <person name="Heilman E."/>
            <person name="Heiman D."/>
            <person name="Howarth C."/>
            <person name="Mehta T."/>
            <person name="Neiman D."/>
            <person name="Pearson M."/>
            <person name="Roberts A."/>
            <person name="Saif S."/>
            <person name="Shea T."/>
            <person name="Shenoy N."/>
            <person name="Sisk P."/>
            <person name="Stolte C."/>
            <person name="Sykes S."/>
            <person name="White J."/>
            <person name="Yandava C."/>
            <person name="Haas B."/>
            <person name="Nusbaum C."/>
            <person name="Birren B."/>
        </authorList>
    </citation>
    <scope>NUCLEOTIDE SEQUENCE [LARGE SCALE GENOMIC DNA]</scope>
    <source>
        <strain evidence="10 11">NRRL 6337</strain>
    </source>
</reference>
<accession>A0A086TLY0</accession>
<feature type="domain" description="RRM" evidence="9">
    <location>
        <begin position="114"/>
        <end position="191"/>
    </location>
</feature>
<dbReference type="GO" id="GO:0016607">
    <property type="term" value="C:nuclear speck"/>
    <property type="evidence" value="ECO:0007669"/>
    <property type="project" value="UniProtKB-SubCell"/>
</dbReference>
<evidence type="ECO:0000313" key="10">
    <source>
        <dbReference type="EMBL" id="KFH62957.1"/>
    </source>
</evidence>
<dbReference type="InterPro" id="IPR035979">
    <property type="entry name" value="RBD_domain_sf"/>
</dbReference>
<feature type="compositionally biased region" description="Low complexity" evidence="8">
    <location>
        <begin position="293"/>
        <end position="305"/>
    </location>
</feature>
<dbReference type="InterPro" id="IPR034143">
    <property type="entry name" value="snRNP70_RRM"/>
</dbReference>
<evidence type="ECO:0000256" key="1">
    <source>
        <dbReference type="ARBA" id="ARBA00004324"/>
    </source>
</evidence>
<dbReference type="GO" id="GO:0000398">
    <property type="term" value="P:mRNA splicing, via spliceosome"/>
    <property type="evidence" value="ECO:0007669"/>
    <property type="project" value="TreeGrafter"/>
</dbReference>
<feature type="compositionally biased region" description="Basic and acidic residues" evidence="8">
    <location>
        <begin position="38"/>
        <end position="49"/>
    </location>
</feature>
<comment type="subcellular location">
    <subcellularLocation>
        <location evidence="1">Nucleus speckle</location>
    </subcellularLocation>
    <subcellularLocation>
        <location evidence="2">Nucleus</location>
        <location evidence="2">Nucleoplasm</location>
    </subcellularLocation>
</comment>
<dbReference type="InterPro" id="IPR012677">
    <property type="entry name" value="Nucleotide-bd_a/b_plait_sf"/>
</dbReference>
<dbReference type="PANTHER" id="PTHR13952:SF5">
    <property type="entry name" value="U1 SMALL NUCLEAR RIBONUCLEOPROTEIN 70 KDA"/>
    <property type="match status" value="1"/>
</dbReference>
<dbReference type="Proteomes" id="UP000243308">
    <property type="component" value="Unassembled WGS sequence"/>
</dbReference>
<dbReference type="InterPro" id="IPR022023">
    <property type="entry name" value="U1snRNP70_N"/>
</dbReference>
<protein>
    <recommendedName>
        <fullName evidence="3">U1 small nuclear ribonucleoprotein 70 kDa</fullName>
    </recommendedName>
</protein>
<keyword evidence="6" id="KW-0687">Ribonucleoprotein</keyword>
<dbReference type="OrthoDB" id="4207594at2759"/>
<keyword evidence="11" id="KW-1185">Reference proteome</keyword>
<evidence type="ECO:0000313" key="11">
    <source>
        <dbReference type="Proteomes" id="UP000243308"/>
    </source>
</evidence>
<dbReference type="InterPro" id="IPR051183">
    <property type="entry name" value="U1_U11-U12_snRNP_70-35kDa"/>
</dbReference>
<keyword evidence="5" id="KW-0539">Nucleus</keyword>
<evidence type="ECO:0000256" key="2">
    <source>
        <dbReference type="ARBA" id="ARBA00004642"/>
    </source>
</evidence>
<feature type="compositionally biased region" description="Basic and acidic residues" evidence="8">
    <location>
        <begin position="224"/>
        <end position="241"/>
    </location>
</feature>
<dbReference type="Pfam" id="PF00076">
    <property type="entry name" value="RRM_1"/>
    <property type="match status" value="1"/>
</dbReference>
<dbReference type="PANTHER" id="PTHR13952">
    <property type="entry name" value="U1 SMALL NUCLEAR RIBONUCLEOPROTEIN 70 KD"/>
    <property type="match status" value="1"/>
</dbReference>
<keyword evidence="4 7" id="KW-0694">RNA-binding</keyword>
<dbReference type="CDD" id="cd12236">
    <property type="entry name" value="RRM_snRNP70"/>
    <property type="match status" value="1"/>
</dbReference>
<dbReference type="GO" id="GO:0071004">
    <property type="term" value="C:U2-type prespliceosome"/>
    <property type="evidence" value="ECO:0007669"/>
    <property type="project" value="TreeGrafter"/>
</dbReference>
<dbReference type="PROSITE" id="PS50102">
    <property type="entry name" value="RRM"/>
    <property type="match status" value="1"/>
</dbReference>
<name>A0A086TLY0_9FUNG</name>
<gene>
    <name evidence="10" type="ORF">MVEG_10995</name>
</gene>
<dbReference type="Pfam" id="PF12220">
    <property type="entry name" value="U1snRNP70_N"/>
    <property type="match status" value="1"/>
</dbReference>
<evidence type="ECO:0000256" key="5">
    <source>
        <dbReference type="ARBA" id="ARBA00023242"/>
    </source>
</evidence>